<dbReference type="EMBL" id="GG697388">
    <property type="protein sequence ID" value="EFQ35126.1"/>
    <property type="molecule type" value="Genomic_DNA"/>
</dbReference>
<dbReference type="HOGENOM" id="CLU_773886_0_0_1"/>
<sequence>MGAPINLYGVHGKNALQEASSRGALLVVQFLLDQGADANAPAHDDGGRTALQTAVESGHDDIAKCLLDAKADVRAPPAKQRGMTVLEAFTYSSSYLSTKGFRDWLSRGAPINRPGGDYGNVLHLLVRQLSKPASKCLDLALQAEARIEDKDQFDCGQKTPLQVAAEVGNLDYARLLLKYGAQVNAAPGDEFGRTALQAAACGMRPADTPAMVELLLSVGADVHAPPAKKGGITALQGAAISGDISIAQQLIDHGADVNAAPAVEEGRTAHGRLDMVRFLISVGAVPDTEKGFSRAIELAENENHLTIADFSREQQELFAGFSTGMGDMFSGDLFSQGPKQGFVSDENLGDFAFPMKRV</sequence>
<dbReference type="GeneID" id="24415635"/>
<dbReference type="STRING" id="645133.E3QW92"/>
<dbReference type="PANTHER" id="PTHR24118:SF99">
    <property type="entry name" value="POTE ANKYRIN DOMAIN FAMILY MEMBER 3C-RELATED"/>
    <property type="match status" value="1"/>
</dbReference>
<evidence type="ECO:0000256" key="1">
    <source>
        <dbReference type="PROSITE-ProRule" id="PRU00023"/>
    </source>
</evidence>
<feature type="repeat" description="ANK" evidence="1">
    <location>
        <begin position="11"/>
        <end position="43"/>
    </location>
</feature>
<protein>
    <submittedName>
        <fullName evidence="2">Uncharacterized protein</fullName>
    </submittedName>
</protein>
<evidence type="ECO:0000313" key="3">
    <source>
        <dbReference type="Proteomes" id="UP000008782"/>
    </source>
</evidence>
<keyword evidence="1" id="KW-0040">ANK repeat</keyword>
<dbReference type="SMART" id="SM00248">
    <property type="entry name" value="ANK"/>
    <property type="match status" value="5"/>
</dbReference>
<dbReference type="InterPro" id="IPR002110">
    <property type="entry name" value="Ankyrin_rpt"/>
</dbReference>
<evidence type="ECO:0000313" key="2">
    <source>
        <dbReference type="EMBL" id="EFQ35126.1"/>
    </source>
</evidence>
<dbReference type="PANTHER" id="PTHR24118">
    <property type="entry name" value="POTE ANKYRIN DOMAIN"/>
    <property type="match status" value="1"/>
</dbReference>
<keyword evidence="3" id="KW-1185">Reference proteome</keyword>
<dbReference type="AlphaFoldDB" id="E3QW92"/>
<dbReference type="PROSITE" id="PS50088">
    <property type="entry name" value="ANK_REPEAT"/>
    <property type="match status" value="4"/>
</dbReference>
<dbReference type="PRINTS" id="PR01415">
    <property type="entry name" value="ANKYRIN"/>
</dbReference>
<dbReference type="InterPro" id="IPR036770">
    <property type="entry name" value="Ankyrin_rpt-contain_sf"/>
</dbReference>
<dbReference type="SUPFAM" id="SSF48403">
    <property type="entry name" value="Ankyrin repeat"/>
    <property type="match status" value="1"/>
</dbReference>
<feature type="repeat" description="ANK" evidence="1">
    <location>
        <begin position="156"/>
        <end position="188"/>
    </location>
</feature>
<dbReference type="OrthoDB" id="539213at2759"/>
<proteinExistence type="predicted"/>
<accession>E3QW92</accession>
<dbReference type="eggNOG" id="KOG0504">
    <property type="taxonomic scope" value="Eukaryota"/>
</dbReference>
<dbReference type="Pfam" id="PF00023">
    <property type="entry name" value="Ank"/>
    <property type="match status" value="1"/>
</dbReference>
<dbReference type="VEuPathDB" id="FungiDB:GLRG_10270"/>
<reference evidence="3" key="1">
    <citation type="journal article" date="2012" name="Nat. Genet.">
        <title>Lifestyle transitions in plant pathogenic Colletotrichum fungi deciphered by genome and transcriptome analyses.</title>
        <authorList>
            <person name="O'Connell R.J."/>
            <person name="Thon M.R."/>
            <person name="Hacquard S."/>
            <person name="Amyotte S.G."/>
            <person name="Kleemann J."/>
            <person name="Torres M.F."/>
            <person name="Damm U."/>
            <person name="Buiate E.A."/>
            <person name="Epstein L."/>
            <person name="Alkan N."/>
            <person name="Altmueller J."/>
            <person name="Alvarado-Balderrama L."/>
            <person name="Bauser C.A."/>
            <person name="Becker C."/>
            <person name="Birren B.W."/>
            <person name="Chen Z."/>
            <person name="Choi J."/>
            <person name="Crouch J.A."/>
            <person name="Duvick J.P."/>
            <person name="Farman M.A."/>
            <person name="Gan P."/>
            <person name="Heiman D."/>
            <person name="Henrissat B."/>
            <person name="Howard R.J."/>
            <person name="Kabbage M."/>
            <person name="Koch C."/>
            <person name="Kracher B."/>
            <person name="Kubo Y."/>
            <person name="Law A.D."/>
            <person name="Lebrun M.-H."/>
            <person name="Lee Y.-H."/>
            <person name="Miyara I."/>
            <person name="Moore N."/>
            <person name="Neumann U."/>
            <person name="Nordstroem K."/>
            <person name="Panaccione D.G."/>
            <person name="Panstruga R."/>
            <person name="Place M."/>
            <person name="Proctor R.H."/>
            <person name="Prusky D."/>
            <person name="Rech G."/>
            <person name="Reinhardt R."/>
            <person name="Rollins J.A."/>
            <person name="Rounsley S."/>
            <person name="Schardl C.L."/>
            <person name="Schwartz D.C."/>
            <person name="Shenoy N."/>
            <person name="Shirasu K."/>
            <person name="Sikhakolli U.R."/>
            <person name="Stueber K."/>
            <person name="Sukno S.A."/>
            <person name="Sweigard J.A."/>
            <person name="Takano Y."/>
            <person name="Takahara H."/>
            <person name="Trail F."/>
            <person name="van der Does H.C."/>
            <person name="Voll L.M."/>
            <person name="Will I."/>
            <person name="Young S."/>
            <person name="Zeng Q."/>
            <person name="Zhang J."/>
            <person name="Zhou S."/>
            <person name="Dickman M.B."/>
            <person name="Schulze-Lefert P."/>
            <person name="Ver Loren van Themaat E."/>
            <person name="Ma L.-J."/>
            <person name="Vaillancourt L.J."/>
        </authorList>
    </citation>
    <scope>NUCLEOTIDE SEQUENCE [LARGE SCALE GENOMIC DNA]</scope>
    <source>
        <strain evidence="3">M1.001 / M2 / FGSC 10212</strain>
    </source>
</reference>
<feature type="repeat" description="ANK" evidence="1">
    <location>
        <begin position="230"/>
        <end position="262"/>
    </location>
</feature>
<name>E3QW92_COLGM</name>
<organism evidence="3">
    <name type="scientific">Colletotrichum graminicola (strain M1.001 / M2 / FGSC 10212)</name>
    <name type="common">Maize anthracnose fungus</name>
    <name type="synonym">Glomerella graminicola</name>
    <dbReference type="NCBI Taxonomy" id="645133"/>
    <lineage>
        <taxon>Eukaryota</taxon>
        <taxon>Fungi</taxon>
        <taxon>Dikarya</taxon>
        <taxon>Ascomycota</taxon>
        <taxon>Pezizomycotina</taxon>
        <taxon>Sordariomycetes</taxon>
        <taxon>Hypocreomycetidae</taxon>
        <taxon>Glomerellales</taxon>
        <taxon>Glomerellaceae</taxon>
        <taxon>Colletotrichum</taxon>
        <taxon>Colletotrichum graminicola species complex</taxon>
    </lineage>
</organism>
<dbReference type="Proteomes" id="UP000008782">
    <property type="component" value="Unassembled WGS sequence"/>
</dbReference>
<dbReference type="RefSeq" id="XP_008099146.1">
    <property type="nucleotide sequence ID" value="XM_008100955.1"/>
</dbReference>
<dbReference type="Pfam" id="PF12796">
    <property type="entry name" value="Ank_2"/>
    <property type="match status" value="2"/>
</dbReference>
<gene>
    <name evidence="2" type="ORF">GLRG_10270</name>
</gene>
<dbReference type="PROSITE" id="PS50297">
    <property type="entry name" value="ANK_REP_REGION"/>
    <property type="match status" value="4"/>
</dbReference>
<feature type="repeat" description="ANK" evidence="1">
    <location>
        <begin position="46"/>
        <end position="78"/>
    </location>
</feature>
<dbReference type="Gene3D" id="1.25.40.20">
    <property type="entry name" value="Ankyrin repeat-containing domain"/>
    <property type="match status" value="1"/>
</dbReference>